<dbReference type="SUPFAM" id="SSF53474">
    <property type="entry name" value="alpha/beta-Hydrolases"/>
    <property type="match status" value="1"/>
</dbReference>
<dbReference type="InterPro" id="IPR010662">
    <property type="entry name" value="RBBP9/YdeN"/>
</dbReference>
<keyword evidence="2" id="KW-1185">Reference proteome</keyword>
<evidence type="ECO:0000313" key="2">
    <source>
        <dbReference type="Proteomes" id="UP000593966"/>
    </source>
</evidence>
<gene>
    <name evidence="1" type="ORF">G0028_14750</name>
</gene>
<dbReference type="InterPro" id="IPR029058">
    <property type="entry name" value="AB_hydrolase_fold"/>
</dbReference>
<dbReference type="EMBL" id="CP048659">
    <property type="protein sequence ID" value="QOW47041.1"/>
    <property type="molecule type" value="Genomic_DNA"/>
</dbReference>
<keyword evidence="1" id="KW-0378">Hydrolase</keyword>
<name>A0A7S7AIS7_9GAMM</name>
<organism evidence="1 2">
    <name type="scientific">Acinetobacter piscicola</name>
    <dbReference type="NCBI Taxonomy" id="2006115"/>
    <lineage>
        <taxon>Bacteria</taxon>
        <taxon>Pseudomonadati</taxon>
        <taxon>Pseudomonadota</taxon>
        <taxon>Gammaproteobacteria</taxon>
        <taxon>Moraxellales</taxon>
        <taxon>Moraxellaceae</taxon>
        <taxon>Acinetobacter</taxon>
    </lineage>
</organism>
<dbReference type="Gene3D" id="3.40.50.1820">
    <property type="entry name" value="alpha/beta hydrolase"/>
    <property type="match status" value="1"/>
</dbReference>
<reference evidence="1 2" key="1">
    <citation type="submission" date="2020-02" db="EMBL/GenBank/DDBJ databases">
        <title>Tigecycline-resistant Acinetobacter species from pigs and migratory birds.</title>
        <authorList>
            <person name="Chen C."/>
            <person name="Sun J."/>
            <person name="Liao X.-P."/>
            <person name="Liu Y.-H."/>
        </authorList>
    </citation>
    <scope>NUCLEOTIDE SEQUENCE [LARGE SCALE GENOMIC DNA]</scope>
    <source>
        <strain evidence="1 2">YH12207_T</strain>
    </source>
</reference>
<dbReference type="AlphaFoldDB" id="A0A7S7AIS7"/>
<dbReference type="Proteomes" id="UP000593966">
    <property type="component" value="Chromosome"/>
</dbReference>
<sequence length="198" mass="21889">MEKMSTKATILIIPGLRDHVEEHWQTLLAAQLEKVRTVPPTEVDKLSCANRVARIQAELDQIEGAVILVAHSAGVLMTIHWAQIYSSQKIKGALLVTPPDLKQSWPENYPSSQVLAQQGWSPLPEQTLPFPSIVIASENDHLASQKAVETMAKNWGSEWVNLGEVGHMNPASGFGLWPEAVKFITQLDAIEQRVDTVL</sequence>
<evidence type="ECO:0000313" key="1">
    <source>
        <dbReference type="EMBL" id="QOW47041.1"/>
    </source>
</evidence>
<dbReference type="RefSeq" id="WP_180045793.1">
    <property type="nucleotide sequence ID" value="NZ_CP048659.1"/>
</dbReference>
<dbReference type="GO" id="GO:0016787">
    <property type="term" value="F:hydrolase activity"/>
    <property type="evidence" value="ECO:0007669"/>
    <property type="project" value="UniProtKB-KW"/>
</dbReference>
<dbReference type="Pfam" id="PF06821">
    <property type="entry name" value="Ser_hydrolase"/>
    <property type="match status" value="1"/>
</dbReference>
<proteinExistence type="predicted"/>
<protein>
    <submittedName>
        <fullName evidence="1">Alpha/beta hydrolase</fullName>
    </submittedName>
</protein>
<accession>A0A7S7AIS7</accession>